<keyword evidence="9" id="KW-1185">Reference proteome</keyword>
<proteinExistence type="predicted"/>
<dbReference type="EMBL" id="CACVKT020001632">
    <property type="protein sequence ID" value="CAC5369920.1"/>
    <property type="molecule type" value="Genomic_DNA"/>
</dbReference>
<evidence type="ECO:0000313" key="9">
    <source>
        <dbReference type="Proteomes" id="UP000507470"/>
    </source>
</evidence>
<dbReference type="PANTHER" id="PTHR23080:SF141">
    <property type="entry name" value="TRANSPOSASE HELIX-TURN-HELIX DOMAIN-CONTAINING PROTEIN"/>
    <property type="match status" value="1"/>
</dbReference>
<protein>
    <recommendedName>
        <fullName evidence="7">THAP-type domain-containing protein</fullName>
    </recommendedName>
</protein>
<dbReference type="GO" id="GO:0003677">
    <property type="term" value="F:DNA binding"/>
    <property type="evidence" value="ECO:0007669"/>
    <property type="project" value="UniProtKB-UniRule"/>
</dbReference>
<evidence type="ECO:0000256" key="6">
    <source>
        <dbReference type="PROSITE-ProRule" id="PRU00309"/>
    </source>
</evidence>
<keyword evidence="4" id="KW-0862">Zinc</keyword>
<dbReference type="SUPFAM" id="SSF57716">
    <property type="entry name" value="Glucocorticoid receptor-like (DNA-binding domain)"/>
    <property type="match status" value="1"/>
</dbReference>
<organism evidence="8 9">
    <name type="scientific">Mytilus coruscus</name>
    <name type="common">Sea mussel</name>
    <dbReference type="NCBI Taxonomy" id="42192"/>
    <lineage>
        <taxon>Eukaryota</taxon>
        <taxon>Metazoa</taxon>
        <taxon>Spiralia</taxon>
        <taxon>Lophotrochozoa</taxon>
        <taxon>Mollusca</taxon>
        <taxon>Bivalvia</taxon>
        <taxon>Autobranchia</taxon>
        <taxon>Pteriomorphia</taxon>
        <taxon>Mytilida</taxon>
        <taxon>Mytiloidea</taxon>
        <taxon>Mytilidae</taxon>
        <taxon>Mytilinae</taxon>
        <taxon>Mytilus</taxon>
    </lineage>
</organism>
<reference evidence="8 9" key="1">
    <citation type="submission" date="2020-06" db="EMBL/GenBank/DDBJ databases">
        <authorList>
            <person name="Li R."/>
            <person name="Bekaert M."/>
        </authorList>
    </citation>
    <scope>NUCLEOTIDE SEQUENCE [LARGE SCALE GENOMIC DNA]</scope>
    <source>
        <strain evidence="9">wild</strain>
    </source>
</reference>
<evidence type="ECO:0000256" key="3">
    <source>
        <dbReference type="ARBA" id="ARBA00022771"/>
    </source>
</evidence>
<evidence type="ECO:0000256" key="4">
    <source>
        <dbReference type="ARBA" id="ARBA00022833"/>
    </source>
</evidence>
<dbReference type="Pfam" id="PF13359">
    <property type="entry name" value="DDE_Tnp_4"/>
    <property type="match status" value="1"/>
</dbReference>
<dbReference type="InterPro" id="IPR027806">
    <property type="entry name" value="HARBI1_dom"/>
</dbReference>
<evidence type="ECO:0000256" key="5">
    <source>
        <dbReference type="ARBA" id="ARBA00023125"/>
    </source>
</evidence>
<dbReference type="PANTHER" id="PTHR23080">
    <property type="entry name" value="THAP DOMAIN PROTEIN"/>
    <property type="match status" value="1"/>
</dbReference>
<accession>A0A6J8APH5</accession>
<keyword evidence="5 6" id="KW-0238">DNA-binding</keyword>
<name>A0A6J8APH5_MYTCO</name>
<dbReference type="Proteomes" id="UP000507470">
    <property type="component" value="Unassembled WGS sequence"/>
</dbReference>
<keyword evidence="2" id="KW-0479">Metal-binding</keyword>
<dbReference type="SMART" id="SM00980">
    <property type="entry name" value="THAP"/>
    <property type="match status" value="1"/>
</dbReference>
<keyword evidence="3 6" id="KW-0863">Zinc-finger</keyword>
<gene>
    <name evidence="8" type="ORF">MCOR_8932</name>
</gene>
<feature type="domain" description="THAP-type" evidence="7">
    <location>
        <begin position="12"/>
        <end position="99"/>
    </location>
</feature>
<dbReference type="PROSITE" id="PS50950">
    <property type="entry name" value="ZF_THAP"/>
    <property type="match status" value="1"/>
</dbReference>
<dbReference type="InterPro" id="IPR006612">
    <property type="entry name" value="THAP_Znf"/>
</dbReference>
<evidence type="ECO:0000259" key="7">
    <source>
        <dbReference type="PROSITE" id="PS50950"/>
    </source>
</evidence>
<evidence type="ECO:0000313" key="8">
    <source>
        <dbReference type="EMBL" id="CAC5369920.1"/>
    </source>
</evidence>
<sequence length="523" mass="60447">MDSSSEKSKSEGNKHCFYGTCNSDSRYRHRENMEDVFFIPFPKPLTRRQTCEKWIKACGRPDDDFNCSKIKRSTYICSKHFVDGKGPTEKNPDPIPVLLHTDEQMRRFERKRKPPTPRRKVVKISRRDVQSAAECLLDLGKEMSGSHTPSSCEEQDVETMDNDKCTQTDVASKVDKEIQTVYEKEVLNAKIENMLLKNQIKTKGEQENLMNLEAQVDTSLCLKAVKNDGAKMKLFTVLTYEQFLILFKFLGDSVYNLTYWDGKGVAKESSRKGIRKLQPEDEFFLTLVRLRRGYSLDTLAHFFGIAASTVSTIFSTWIQLLYCHFNDLREDMFPERQHLKHNLPRVFRTFKNIRCTIDCTEFFVQMPRDFKRQSNLYSSYKNHHTYKCLVAIAPNGSIVYISDLYEGSISDREIVEKCGFLQYISPGDMVLADRGFTIEDLLLSKQASLNIPPFLGQRSKFTAEEELKTRRIAKARIHVERVIERIKKFKLLSGNIPLSLSPITNQMVFVASCLVNFQEPLVK</sequence>
<dbReference type="InterPro" id="IPR027805">
    <property type="entry name" value="Transposase_HTH_dom"/>
</dbReference>
<dbReference type="Pfam" id="PF13613">
    <property type="entry name" value="HTH_Tnp_4"/>
    <property type="match status" value="1"/>
</dbReference>
<evidence type="ECO:0000256" key="2">
    <source>
        <dbReference type="ARBA" id="ARBA00022723"/>
    </source>
</evidence>
<dbReference type="GO" id="GO:0008270">
    <property type="term" value="F:zinc ion binding"/>
    <property type="evidence" value="ECO:0007669"/>
    <property type="project" value="UniProtKB-KW"/>
</dbReference>
<comment type="cofactor">
    <cofactor evidence="1">
        <name>a divalent metal cation</name>
        <dbReference type="ChEBI" id="CHEBI:60240"/>
    </cofactor>
</comment>
<evidence type="ECO:0000256" key="1">
    <source>
        <dbReference type="ARBA" id="ARBA00001968"/>
    </source>
</evidence>
<dbReference type="Pfam" id="PF05485">
    <property type="entry name" value="THAP"/>
    <property type="match status" value="1"/>
</dbReference>
<dbReference type="OrthoDB" id="6122338at2759"/>
<dbReference type="AlphaFoldDB" id="A0A6J8APH5"/>